<dbReference type="PANTHER" id="PTHR42198">
    <property type="entry name" value="INTEGRAL MEMBRANE PROTEIN"/>
    <property type="match status" value="1"/>
</dbReference>
<keyword evidence="3 5" id="KW-1133">Transmembrane helix</keyword>
<evidence type="ECO:0000256" key="1">
    <source>
        <dbReference type="ARBA" id="ARBA00004141"/>
    </source>
</evidence>
<dbReference type="HOGENOM" id="CLU_1227721_0_0_2"/>
<feature type="transmembrane region" description="Helical" evidence="5">
    <location>
        <begin position="18"/>
        <end position="35"/>
    </location>
</feature>
<organism evidence="6 7">
    <name type="scientific">Aciduliprofundum boonei (strain DSM 19572 / T469)</name>
    <dbReference type="NCBI Taxonomy" id="439481"/>
    <lineage>
        <taxon>Archaea</taxon>
        <taxon>Methanobacteriati</taxon>
        <taxon>Thermoplasmatota</taxon>
        <taxon>DHVE2 group</taxon>
        <taxon>Candidatus Aciduliprofundum</taxon>
    </lineage>
</organism>
<keyword evidence="7" id="KW-1185">Reference proteome</keyword>
<feature type="transmembrane region" description="Helical" evidence="5">
    <location>
        <begin position="55"/>
        <end position="76"/>
    </location>
</feature>
<feature type="transmembrane region" description="Helical" evidence="5">
    <location>
        <begin position="184"/>
        <end position="203"/>
    </location>
</feature>
<dbReference type="KEGG" id="abi:Aboo_1496"/>
<dbReference type="AlphaFoldDB" id="D3TB23"/>
<dbReference type="InterPro" id="IPR038978">
    <property type="entry name" value="MJ0935"/>
</dbReference>
<evidence type="ECO:0000256" key="5">
    <source>
        <dbReference type="SAM" id="Phobius"/>
    </source>
</evidence>
<evidence type="ECO:0000256" key="3">
    <source>
        <dbReference type="ARBA" id="ARBA00022989"/>
    </source>
</evidence>
<dbReference type="Proteomes" id="UP000001400">
    <property type="component" value="Chromosome"/>
</dbReference>
<dbReference type="OrthoDB" id="84619at2157"/>
<comment type="subcellular location">
    <subcellularLocation>
        <location evidence="1">Membrane</location>
        <topology evidence="1">Multi-pass membrane protein</topology>
    </subcellularLocation>
</comment>
<feature type="transmembrane region" description="Helical" evidence="5">
    <location>
        <begin position="136"/>
        <end position="155"/>
    </location>
</feature>
<evidence type="ECO:0008006" key="8">
    <source>
        <dbReference type="Google" id="ProtNLM"/>
    </source>
</evidence>
<accession>D3TB23</accession>
<dbReference type="EMBL" id="CP001941">
    <property type="protein sequence ID" value="ADD09302.1"/>
    <property type="molecule type" value="Genomic_DNA"/>
</dbReference>
<protein>
    <recommendedName>
        <fullName evidence="8">DUF106 domain-containing protein</fullName>
    </recommendedName>
</protein>
<evidence type="ECO:0000256" key="4">
    <source>
        <dbReference type="ARBA" id="ARBA00023136"/>
    </source>
</evidence>
<sequence>MTEEVPSAVPRQSSMSSLYMMITLLMFMVLFIPSLREALGMAAGVILEPLFAFNYNYPLYTFLATGLLVTLINTWARHHYTDWISMARMQAKMKAFNKVYREAVRKQDVNQIEKLKKIQTKNMAENMQIQSNSMKATMFTMFIVISIFTWLWIFLQTKAHYTLVAIPWSNVIELNRVQYLFPNWLLIYSAFTMPLSWVVTYIFKYMEFRKKVKELPAEIEAVE</sequence>
<dbReference type="InterPro" id="IPR002809">
    <property type="entry name" value="EMC3/TMCO1"/>
</dbReference>
<name>D3TB23_ACIB4</name>
<dbReference type="Pfam" id="PF01956">
    <property type="entry name" value="EMC3_TMCO1"/>
    <property type="match status" value="1"/>
</dbReference>
<evidence type="ECO:0000313" key="7">
    <source>
        <dbReference type="Proteomes" id="UP000001400"/>
    </source>
</evidence>
<dbReference type="PANTHER" id="PTHR42198:SF1">
    <property type="entry name" value="INTEGRAL MEMBRANE PROTEIN"/>
    <property type="match status" value="1"/>
</dbReference>
<keyword evidence="2 5" id="KW-0812">Transmembrane</keyword>
<dbReference type="GO" id="GO:0016020">
    <property type="term" value="C:membrane"/>
    <property type="evidence" value="ECO:0007669"/>
    <property type="project" value="UniProtKB-SubCell"/>
</dbReference>
<proteinExistence type="predicted"/>
<evidence type="ECO:0000256" key="2">
    <source>
        <dbReference type="ARBA" id="ARBA00022692"/>
    </source>
</evidence>
<gene>
    <name evidence="6" type="ordered locus">Aboo_1496</name>
</gene>
<evidence type="ECO:0000313" key="6">
    <source>
        <dbReference type="EMBL" id="ADD09302.1"/>
    </source>
</evidence>
<dbReference type="SMART" id="SM01415">
    <property type="entry name" value="DUF106"/>
    <property type="match status" value="1"/>
</dbReference>
<dbReference type="RefSeq" id="WP_012997443.1">
    <property type="nucleotide sequence ID" value="NC_013926.1"/>
</dbReference>
<dbReference type="GeneID" id="8828465"/>
<keyword evidence="4 5" id="KW-0472">Membrane</keyword>
<reference evidence="6" key="1">
    <citation type="submission" date="2010-02" db="EMBL/GenBank/DDBJ databases">
        <title>Complete sequence of Aciduliprofundum boonei T469.</title>
        <authorList>
            <consortium name="US DOE Joint Genome Institute"/>
            <person name="Lucas S."/>
            <person name="Copeland A."/>
            <person name="Lapidus A."/>
            <person name="Cheng J.-F."/>
            <person name="Bruce D."/>
            <person name="Goodwin L."/>
            <person name="Pitluck S."/>
            <person name="Saunders E."/>
            <person name="Detter J.C."/>
            <person name="Han C."/>
            <person name="Tapia R."/>
            <person name="Land M."/>
            <person name="Hauser L."/>
            <person name="Kyrpides N."/>
            <person name="Mikhailova N."/>
            <person name="Flores G."/>
            <person name="Reysenbach A.-L."/>
            <person name="Woyke T."/>
        </authorList>
    </citation>
    <scope>NUCLEOTIDE SEQUENCE</scope>
    <source>
        <strain evidence="6">T469</strain>
    </source>
</reference>